<reference evidence="1" key="1">
    <citation type="submission" date="2014-11" db="EMBL/GenBank/DDBJ databases">
        <authorList>
            <person name="Amaro Gonzalez C."/>
        </authorList>
    </citation>
    <scope>NUCLEOTIDE SEQUENCE</scope>
</reference>
<accession>A0A0E9RVB4</accession>
<organism evidence="1">
    <name type="scientific">Anguilla anguilla</name>
    <name type="common">European freshwater eel</name>
    <name type="synonym">Muraena anguilla</name>
    <dbReference type="NCBI Taxonomy" id="7936"/>
    <lineage>
        <taxon>Eukaryota</taxon>
        <taxon>Metazoa</taxon>
        <taxon>Chordata</taxon>
        <taxon>Craniata</taxon>
        <taxon>Vertebrata</taxon>
        <taxon>Euteleostomi</taxon>
        <taxon>Actinopterygii</taxon>
        <taxon>Neopterygii</taxon>
        <taxon>Teleostei</taxon>
        <taxon>Anguilliformes</taxon>
        <taxon>Anguillidae</taxon>
        <taxon>Anguilla</taxon>
    </lineage>
</organism>
<sequence>MQSLFLRVDIFIYIFYFILHYREIWQEKSNAVLIL</sequence>
<evidence type="ECO:0000313" key="1">
    <source>
        <dbReference type="EMBL" id="JAH32425.1"/>
    </source>
</evidence>
<dbReference type="EMBL" id="GBXM01076152">
    <property type="protein sequence ID" value="JAH32425.1"/>
    <property type="molecule type" value="Transcribed_RNA"/>
</dbReference>
<name>A0A0E9RVB4_ANGAN</name>
<dbReference type="AlphaFoldDB" id="A0A0E9RVB4"/>
<proteinExistence type="predicted"/>
<reference evidence="1" key="2">
    <citation type="journal article" date="2015" name="Fish Shellfish Immunol.">
        <title>Early steps in the European eel (Anguilla anguilla)-Vibrio vulnificus interaction in the gills: Role of the RtxA13 toxin.</title>
        <authorList>
            <person name="Callol A."/>
            <person name="Pajuelo D."/>
            <person name="Ebbesson L."/>
            <person name="Teles M."/>
            <person name="MacKenzie S."/>
            <person name="Amaro C."/>
        </authorList>
    </citation>
    <scope>NUCLEOTIDE SEQUENCE</scope>
</reference>
<protein>
    <submittedName>
        <fullName evidence="1">Uncharacterized protein</fullName>
    </submittedName>
</protein>